<evidence type="ECO:0000313" key="1">
    <source>
        <dbReference type="EMBL" id="EJZ42270.1"/>
    </source>
</evidence>
<comment type="caution">
    <text evidence="1">The sequence shown here is derived from an EMBL/GenBank/DDBJ whole genome shotgun (WGS) entry which is preliminary data.</text>
</comment>
<reference evidence="1 2" key="1">
    <citation type="submission" date="2012-08" db="EMBL/GenBank/DDBJ databases">
        <authorList>
            <person name="Harkins D.M."/>
            <person name="Durkin A.S."/>
            <person name="Selengut J.D."/>
            <person name="Sanka R."/>
            <person name="DePew J."/>
            <person name="Purushe J."/>
            <person name="Matthias M.A."/>
            <person name="Vinetz J.M."/>
            <person name="Sutton G.G."/>
            <person name="Nelson W.C."/>
            <person name="Fouts D.E."/>
        </authorList>
    </citation>
    <scope>NUCLEOTIDE SEQUENCE [LARGE SCALE GENOMIC DNA]</scope>
    <source>
        <strain evidence="1 2">MMD4847</strain>
    </source>
</reference>
<dbReference type="Proteomes" id="UP000018720">
    <property type="component" value="Unassembled WGS sequence"/>
</dbReference>
<gene>
    <name evidence="1" type="ORF">LEP1GSC178_0064</name>
</gene>
<name>A0ABN0H9F6_9LEPT</name>
<accession>A0ABN0H9F6</accession>
<dbReference type="EMBL" id="AHOM02000005">
    <property type="protein sequence ID" value="EJZ42270.1"/>
    <property type="molecule type" value="Genomic_DNA"/>
</dbReference>
<keyword evidence="2" id="KW-1185">Reference proteome</keyword>
<protein>
    <submittedName>
        <fullName evidence="1">Uncharacterized protein</fullName>
    </submittedName>
</protein>
<organism evidence="1 2">
    <name type="scientific">Leptospira licerasiae str. MMD4847</name>
    <dbReference type="NCBI Taxonomy" id="1049971"/>
    <lineage>
        <taxon>Bacteria</taxon>
        <taxon>Pseudomonadati</taxon>
        <taxon>Spirochaetota</taxon>
        <taxon>Spirochaetia</taxon>
        <taxon>Leptospirales</taxon>
        <taxon>Leptospiraceae</taxon>
        <taxon>Leptospira</taxon>
    </lineage>
</organism>
<proteinExistence type="predicted"/>
<evidence type="ECO:0000313" key="2">
    <source>
        <dbReference type="Proteomes" id="UP000018720"/>
    </source>
</evidence>
<sequence>MEVFETPLLEFKEIKGQIIKSTFHGTVLSYEKLGKEFSVEEVLVDFRKFTKLFSVPGNSL</sequence>